<dbReference type="PANTHER" id="PTHR44472">
    <property type="entry name" value="DDB1- AND CUL4-ASSOCIATED FACTOR 4-RELATED"/>
    <property type="match status" value="1"/>
</dbReference>
<dbReference type="InterPro" id="IPR001680">
    <property type="entry name" value="WD40_rpt"/>
</dbReference>
<keyword evidence="2" id="KW-0677">Repeat</keyword>
<evidence type="ECO:0000313" key="5">
    <source>
        <dbReference type="EMBL" id="CAH3144130.1"/>
    </source>
</evidence>
<feature type="compositionally biased region" description="Basic residues" evidence="4">
    <location>
        <begin position="22"/>
        <end position="43"/>
    </location>
</feature>
<keyword evidence="1 3" id="KW-0853">WD repeat</keyword>
<sequence length="532" mass="60316">MSRKEFHKKKYDEFVEKQENHRGRKFAASRRKMRDPSHGRSKAFKLNIEMMNSGRKSRESLSRIQQSHAEASSSNLSCLETKGSCPEETSAKKNEERSSVVREIPGFYYDPAKKRYFKISKDHPVKKFVLCQCGGWKDVSRQSNNRVIPSNIKVNKRPAKMSIVKHLQQRQYVCSSQAPQRNMLQKLIRLLKVKQRLSLDPLSGNDIPADRYAVFRIEPDVNHKRLLTLYETVSPGNQIAQFHNLSNDRKNNLEIVHHMAMIKNQKITGLLWSPHESSKNLYLISLLGHGIMSGETMIFQVDGAVQRIVGRNTVHGNSVWTNAWSRNPLFSHIISIGASKVALTLDVNTRRRVIHVRCDSDVFAQEFSRKNPVLYNGSRDGYIRTCDVRLSGSNWPVMCLSQGKMASVTCLRELHDENYLLSSGLNGSLKLWDVRMTACVQNYTGHVNEITHGLPFYLDASDSLIFAAGQDSVTRIWSVSSGELLHSIPFPNDVDKSLSSIPALYYSEEWGGKGGMPGLLYGAGDSIYVYSY</sequence>
<dbReference type="InterPro" id="IPR019775">
    <property type="entry name" value="WD40_repeat_CS"/>
</dbReference>
<dbReference type="InterPro" id="IPR052254">
    <property type="entry name" value="CUL4-DDB1_E3_ligase_receptor"/>
</dbReference>
<dbReference type="PROSITE" id="PS00678">
    <property type="entry name" value="WD_REPEATS_1"/>
    <property type="match status" value="1"/>
</dbReference>
<keyword evidence="6" id="KW-1185">Reference proteome</keyword>
<feature type="compositionally biased region" description="Polar residues" evidence="4">
    <location>
        <begin position="62"/>
        <end position="78"/>
    </location>
</feature>
<accession>A0ABN8PI02</accession>
<feature type="compositionally biased region" description="Basic and acidic residues" evidence="4">
    <location>
        <begin position="10"/>
        <end position="21"/>
    </location>
</feature>
<dbReference type="Gene3D" id="2.130.10.10">
    <property type="entry name" value="YVTN repeat-like/Quinoprotein amine dehydrogenase"/>
    <property type="match status" value="1"/>
</dbReference>
<dbReference type="SUPFAM" id="SSF50978">
    <property type="entry name" value="WD40 repeat-like"/>
    <property type="match status" value="1"/>
</dbReference>
<evidence type="ECO:0000313" key="6">
    <source>
        <dbReference type="Proteomes" id="UP001159427"/>
    </source>
</evidence>
<protein>
    <submittedName>
        <fullName evidence="5">Uncharacterized protein</fullName>
    </submittedName>
</protein>
<dbReference type="InterPro" id="IPR015943">
    <property type="entry name" value="WD40/YVTN_repeat-like_dom_sf"/>
</dbReference>
<organism evidence="5 6">
    <name type="scientific">Porites evermanni</name>
    <dbReference type="NCBI Taxonomy" id="104178"/>
    <lineage>
        <taxon>Eukaryota</taxon>
        <taxon>Metazoa</taxon>
        <taxon>Cnidaria</taxon>
        <taxon>Anthozoa</taxon>
        <taxon>Hexacorallia</taxon>
        <taxon>Scleractinia</taxon>
        <taxon>Fungiina</taxon>
        <taxon>Poritidae</taxon>
        <taxon>Porites</taxon>
    </lineage>
</organism>
<dbReference type="PANTHER" id="PTHR44472:SF1">
    <property type="entry name" value="DDB1 AND CUL4 ASSOCIATED FACTOR 4"/>
    <property type="match status" value="1"/>
</dbReference>
<evidence type="ECO:0000256" key="1">
    <source>
        <dbReference type="ARBA" id="ARBA00022574"/>
    </source>
</evidence>
<evidence type="ECO:0000256" key="3">
    <source>
        <dbReference type="PROSITE-ProRule" id="PRU00221"/>
    </source>
</evidence>
<dbReference type="SMART" id="SM00320">
    <property type="entry name" value="WD40"/>
    <property type="match status" value="2"/>
</dbReference>
<dbReference type="PROSITE" id="PS50082">
    <property type="entry name" value="WD_REPEATS_2"/>
    <property type="match status" value="1"/>
</dbReference>
<dbReference type="Proteomes" id="UP001159427">
    <property type="component" value="Unassembled WGS sequence"/>
</dbReference>
<name>A0ABN8PI02_9CNID</name>
<gene>
    <name evidence="5" type="ORF">PEVE_00043063</name>
</gene>
<feature type="region of interest" description="Disordered" evidence="4">
    <location>
        <begin position="1"/>
        <end position="97"/>
    </location>
</feature>
<dbReference type="Pfam" id="PF23761">
    <property type="entry name" value="Beta-prop_DCAF4"/>
    <property type="match status" value="1"/>
</dbReference>
<dbReference type="EMBL" id="CALNXI010000866">
    <property type="protein sequence ID" value="CAH3144130.1"/>
    <property type="molecule type" value="Genomic_DNA"/>
</dbReference>
<feature type="repeat" description="WD" evidence="3">
    <location>
        <begin position="401"/>
        <end position="442"/>
    </location>
</feature>
<evidence type="ECO:0000256" key="2">
    <source>
        <dbReference type="ARBA" id="ARBA00022737"/>
    </source>
</evidence>
<dbReference type="InterPro" id="IPR036322">
    <property type="entry name" value="WD40_repeat_dom_sf"/>
</dbReference>
<reference evidence="5 6" key="1">
    <citation type="submission" date="2022-05" db="EMBL/GenBank/DDBJ databases">
        <authorList>
            <consortium name="Genoscope - CEA"/>
            <person name="William W."/>
        </authorList>
    </citation>
    <scope>NUCLEOTIDE SEQUENCE [LARGE SCALE GENOMIC DNA]</scope>
</reference>
<evidence type="ECO:0000256" key="4">
    <source>
        <dbReference type="SAM" id="MobiDB-lite"/>
    </source>
</evidence>
<comment type="caution">
    <text evidence="5">The sequence shown here is derived from an EMBL/GenBank/DDBJ whole genome shotgun (WGS) entry which is preliminary data.</text>
</comment>
<proteinExistence type="predicted"/>